<dbReference type="SUPFAM" id="SSF55785">
    <property type="entry name" value="PYP-like sensor domain (PAS domain)"/>
    <property type="match status" value="1"/>
</dbReference>
<organism evidence="2 3">
    <name type="scientific">Cupriavidus basilensis OR16</name>
    <dbReference type="NCBI Taxonomy" id="1127483"/>
    <lineage>
        <taxon>Bacteria</taxon>
        <taxon>Pseudomonadati</taxon>
        <taxon>Pseudomonadota</taxon>
        <taxon>Betaproteobacteria</taxon>
        <taxon>Burkholderiales</taxon>
        <taxon>Burkholderiaceae</taxon>
        <taxon>Cupriavidus</taxon>
    </lineage>
</organism>
<dbReference type="Proteomes" id="UP000005808">
    <property type="component" value="Unassembled WGS sequence"/>
</dbReference>
<dbReference type="Pfam" id="PF08670">
    <property type="entry name" value="MEKHLA"/>
    <property type="match status" value="1"/>
</dbReference>
<evidence type="ECO:0000259" key="1">
    <source>
        <dbReference type="Pfam" id="PF08670"/>
    </source>
</evidence>
<dbReference type="PATRIC" id="fig|1127483.3.peg.1752"/>
<gene>
    <name evidence="2" type="ORF">OR16_08752</name>
</gene>
<name>H1S242_9BURK</name>
<feature type="domain" description="MEKHLA" evidence="1">
    <location>
        <begin position="18"/>
        <end position="155"/>
    </location>
</feature>
<dbReference type="InterPro" id="IPR013978">
    <property type="entry name" value="MEKHLA"/>
</dbReference>
<sequence length="160" mass="18245">MISVAMSQIVPLHSNPAFYELLADSYARLLCQPLVPQGMPVPEATKWLYECAPFAVLAHNTDPDPLFIYGNKSAQRRFEYSWDEITRLPSRLSAEPQNREERQRFLARVQHIGYEAGYGGVRITKSGRRFMIEEATLWQLLGTDGKVHGQAVIIPRTRDI</sequence>
<evidence type="ECO:0000313" key="3">
    <source>
        <dbReference type="Proteomes" id="UP000005808"/>
    </source>
</evidence>
<dbReference type="InterPro" id="IPR035965">
    <property type="entry name" value="PAS-like_dom_sf"/>
</dbReference>
<dbReference type="EMBL" id="AHJE01000019">
    <property type="protein sequence ID" value="EHP43408.1"/>
    <property type="molecule type" value="Genomic_DNA"/>
</dbReference>
<evidence type="ECO:0000313" key="2">
    <source>
        <dbReference type="EMBL" id="EHP43408.1"/>
    </source>
</evidence>
<protein>
    <submittedName>
        <fullName evidence="2">MEKHLA domain-containing protein</fullName>
    </submittedName>
</protein>
<dbReference type="RefSeq" id="WP_006157469.1">
    <property type="nucleotide sequence ID" value="NZ_AHJE01000019.1"/>
</dbReference>
<accession>H1S242</accession>
<dbReference type="AlphaFoldDB" id="H1S242"/>
<comment type="caution">
    <text evidence="2">The sequence shown here is derived from an EMBL/GenBank/DDBJ whole genome shotgun (WGS) entry which is preliminary data.</text>
</comment>
<dbReference type="Gene3D" id="3.30.450.20">
    <property type="entry name" value="PAS domain"/>
    <property type="match status" value="1"/>
</dbReference>
<reference evidence="2 3" key="1">
    <citation type="journal article" date="2012" name="J. Bacteriol.">
        <title>De Novo Genome Project of Cupriavidus basilensis OR16.</title>
        <authorList>
            <person name="Cserhati M."/>
            <person name="Kriszt B."/>
            <person name="Szoboszlay S."/>
            <person name="Toth A."/>
            <person name="Szabo I."/>
            <person name="Tancsics A."/>
            <person name="Nagy I."/>
            <person name="Horvath B."/>
            <person name="Nagy I."/>
            <person name="Kukolya J."/>
        </authorList>
    </citation>
    <scope>NUCLEOTIDE SEQUENCE [LARGE SCALE GENOMIC DNA]</scope>
    <source>
        <strain evidence="2 3">OR16</strain>
    </source>
</reference>
<proteinExistence type="predicted"/>